<evidence type="ECO:0000259" key="4">
    <source>
        <dbReference type="SMART" id="SM00797"/>
    </source>
</evidence>
<reference evidence="5 6" key="1">
    <citation type="submission" date="2022-10" db="EMBL/GenBank/DDBJ databases">
        <title>Defluviimonas sp. nov., isolated from ocean surface sediments.</title>
        <authorList>
            <person name="He W."/>
            <person name="Wang L."/>
            <person name="Zhang D.-F."/>
        </authorList>
    </citation>
    <scope>NUCLEOTIDE SEQUENCE [LARGE SCALE GENOMIC DNA]</scope>
    <source>
        <strain evidence="5 6">WL0050</strain>
    </source>
</reference>
<protein>
    <submittedName>
        <fullName evidence="5">Biotin-dependent carboxyltransferase family protein</fullName>
    </submittedName>
</protein>
<accession>A0ABT2ZR44</accession>
<keyword evidence="1" id="KW-0547">Nucleotide-binding</keyword>
<name>A0ABT2ZR44_9RHOB</name>
<dbReference type="RefSeq" id="WP_263740831.1">
    <property type="nucleotide sequence ID" value="NZ_JAOWKZ010000003.1"/>
</dbReference>
<dbReference type="InterPro" id="IPR052708">
    <property type="entry name" value="PxpC"/>
</dbReference>
<keyword evidence="3" id="KW-0067">ATP-binding</keyword>
<proteinExistence type="predicted"/>
<evidence type="ECO:0000313" key="6">
    <source>
        <dbReference type="Proteomes" id="UP001652564"/>
    </source>
</evidence>
<dbReference type="InterPro" id="IPR003778">
    <property type="entry name" value="CT_A_B"/>
</dbReference>
<dbReference type="PANTHER" id="PTHR43309">
    <property type="entry name" value="5-OXOPROLINASE SUBUNIT C"/>
    <property type="match status" value="1"/>
</dbReference>
<dbReference type="EMBL" id="JAOWKZ010000003">
    <property type="protein sequence ID" value="MCV2873630.1"/>
    <property type="molecule type" value="Genomic_DNA"/>
</dbReference>
<dbReference type="SUPFAM" id="SSF50891">
    <property type="entry name" value="Cyclophilin-like"/>
    <property type="match status" value="1"/>
</dbReference>
<feature type="domain" description="Carboxyltransferase" evidence="4">
    <location>
        <begin position="25"/>
        <end position="301"/>
    </location>
</feature>
<dbReference type="SMART" id="SM00797">
    <property type="entry name" value="AHS2"/>
    <property type="match status" value="1"/>
</dbReference>
<evidence type="ECO:0000313" key="5">
    <source>
        <dbReference type="EMBL" id="MCV2873630.1"/>
    </source>
</evidence>
<organism evidence="5 6">
    <name type="scientific">Albidovulum litorale</name>
    <dbReference type="NCBI Taxonomy" id="2984134"/>
    <lineage>
        <taxon>Bacteria</taxon>
        <taxon>Pseudomonadati</taxon>
        <taxon>Pseudomonadota</taxon>
        <taxon>Alphaproteobacteria</taxon>
        <taxon>Rhodobacterales</taxon>
        <taxon>Paracoccaceae</taxon>
        <taxon>Albidovulum</taxon>
    </lineage>
</organism>
<dbReference type="Proteomes" id="UP001652564">
    <property type="component" value="Unassembled WGS sequence"/>
</dbReference>
<evidence type="ECO:0000256" key="2">
    <source>
        <dbReference type="ARBA" id="ARBA00022801"/>
    </source>
</evidence>
<comment type="caution">
    <text evidence="5">The sequence shown here is derived from an EMBL/GenBank/DDBJ whole genome shotgun (WGS) entry which is preliminary data.</text>
</comment>
<sequence length="341" mass="35784">MRALMVRSIGPGVTVQDLGRAGLLGSGLSRGGAMDRLALYEGAALLRQSPGLAAVEMAGFGGVFEASADMRIALTGAPMRAEIDGKAVAWSASHLLPKGAQLSIGPAVLGFYGYLHVGGGFDTPVRLGSRSAHLAGGIGSAVAAGDTLPVADDPDPGVIGFGIDAEPRFEGGTVRVLCGPQTPLFADNELARFAAETFRRDTRGNRMGVRFLPSGAPFKSEVGLSVLSEVVVPGDIQITGDGTPFILMAECQTTGGYPRIGTVLHADLPRVAQARPGDTLRYEFVDIDKGMAIEAAARKDWQRPSARIRRLVRLPEEIPDLLSYQLIGGVTAGDDLERHDQ</sequence>
<evidence type="ECO:0000256" key="3">
    <source>
        <dbReference type="ARBA" id="ARBA00022840"/>
    </source>
</evidence>
<evidence type="ECO:0000256" key="1">
    <source>
        <dbReference type="ARBA" id="ARBA00022741"/>
    </source>
</evidence>
<dbReference type="InterPro" id="IPR029000">
    <property type="entry name" value="Cyclophilin-like_dom_sf"/>
</dbReference>
<dbReference type="Gene3D" id="2.40.100.10">
    <property type="entry name" value="Cyclophilin-like"/>
    <property type="match status" value="1"/>
</dbReference>
<gene>
    <name evidence="5" type="ORF">OEZ71_15120</name>
</gene>
<keyword evidence="2" id="KW-0378">Hydrolase</keyword>
<keyword evidence="6" id="KW-1185">Reference proteome</keyword>
<dbReference type="PANTHER" id="PTHR43309:SF5">
    <property type="entry name" value="5-OXOPROLINASE SUBUNIT C"/>
    <property type="match status" value="1"/>
</dbReference>
<dbReference type="Pfam" id="PF02626">
    <property type="entry name" value="CT_A_B"/>
    <property type="match status" value="1"/>
</dbReference>